<protein>
    <recommendedName>
        <fullName evidence="2">USP domain-containing protein</fullName>
    </recommendedName>
</protein>
<dbReference type="SUPFAM" id="SSF54001">
    <property type="entry name" value="Cysteine proteinases"/>
    <property type="match status" value="1"/>
</dbReference>
<dbReference type="PANTHER" id="PTHR24006">
    <property type="entry name" value="UBIQUITIN CARBOXYL-TERMINAL HYDROLASE"/>
    <property type="match status" value="1"/>
</dbReference>
<dbReference type="GO" id="GO:0005829">
    <property type="term" value="C:cytosol"/>
    <property type="evidence" value="ECO:0007669"/>
    <property type="project" value="TreeGrafter"/>
</dbReference>
<dbReference type="InterPro" id="IPR050164">
    <property type="entry name" value="Peptidase_C19"/>
</dbReference>
<dbReference type="GO" id="GO:0004843">
    <property type="term" value="F:cysteine-type deubiquitinase activity"/>
    <property type="evidence" value="ECO:0007669"/>
    <property type="project" value="InterPro"/>
</dbReference>
<accession>A0A0L0P0I9</accession>
<dbReference type="VEuPathDB" id="FungiDB:CJI97_000495"/>
<dbReference type="InterPro" id="IPR038765">
    <property type="entry name" value="Papain-like_cys_pep_sf"/>
</dbReference>
<dbReference type="InterPro" id="IPR001394">
    <property type="entry name" value="Peptidase_C19_UCH"/>
</dbReference>
<dbReference type="Proteomes" id="UP000037122">
    <property type="component" value="Unassembled WGS sequence"/>
</dbReference>
<dbReference type="EMBL" id="LGST01000021">
    <property type="protein sequence ID" value="KND99937.1"/>
    <property type="molecule type" value="Genomic_DNA"/>
</dbReference>
<evidence type="ECO:0000313" key="3">
    <source>
        <dbReference type="EMBL" id="KND99937.1"/>
    </source>
</evidence>
<dbReference type="VEuPathDB" id="FungiDB:CJJ07_005016"/>
<organism evidence="3 4">
    <name type="scientific">Candidozyma auris</name>
    <name type="common">Yeast</name>
    <name type="synonym">Candida auris</name>
    <dbReference type="NCBI Taxonomy" id="498019"/>
    <lineage>
        <taxon>Eukaryota</taxon>
        <taxon>Fungi</taxon>
        <taxon>Dikarya</taxon>
        <taxon>Ascomycota</taxon>
        <taxon>Saccharomycotina</taxon>
        <taxon>Pichiomycetes</taxon>
        <taxon>Metschnikowiaceae</taxon>
        <taxon>Candidozyma</taxon>
    </lineage>
</organism>
<dbReference type="GO" id="GO:0016579">
    <property type="term" value="P:protein deubiquitination"/>
    <property type="evidence" value="ECO:0007669"/>
    <property type="project" value="InterPro"/>
</dbReference>
<dbReference type="AlphaFoldDB" id="A0A0L0P0I9"/>
<reference evidence="4" key="1">
    <citation type="journal article" date="2015" name="BMC Genomics">
        <title>Draft genome of a commonly misdiagnosed multidrug resistant pathogen Candida auris.</title>
        <authorList>
            <person name="Chatterjee S."/>
            <person name="Alampalli S.V."/>
            <person name="Nageshan R.K."/>
            <person name="Chettiar S.T."/>
            <person name="Joshi S."/>
            <person name="Tatu U.S."/>
        </authorList>
    </citation>
    <scope>NUCLEOTIDE SEQUENCE [LARGE SCALE GENOMIC DNA]</scope>
    <source>
        <strain evidence="4">6684</strain>
    </source>
</reference>
<dbReference type="GO" id="GO:0005634">
    <property type="term" value="C:nucleus"/>
    <property type="evidence" value="ECO:0007669"/>
    <property type="project" value="TreeGrafter"/>
</dbReference>
<dbReference type="Pfam" id="PF00443">
    <property type="entry name" value="UCH"/>
    <property type="match status" value="1"/>
</dbReference>
<dbReference type="VEuPathDB" id="FungiDB:QG37_03369"/>
<dbReference type="VEuPathDB" id="FungiDB:CJI96_0003596"/>
<feature type="domain" description="USP" evidence="2">
    <location>
        <begin position="11"/>
        <end position="686"/>
    </location>
</feature>
<name>A0A0L0P0I9_CANAR</name>
<dbReference type="PROSITE" id="PS50235">
    <property type="entry name" value="USP_3"/>
    <property type="match status" value="1"/>
</dbReference>
<feature type="region of interest" description="Disordered" evidence="1">
    <location>
        <begin position="411"/>
        <end position="438"/>
    </location>
</feature>
<sequence>MFSKRPDKHTTGLINMRNDCFANATIQAYSSLPGLTEYLNAFMKAYANIFDLEKKYRLSLRDLSSAKRIRPTLQSKARRERFDVGNKDDPIQDQVRITLHIALAKIMKKLQDTQMSTRTISVWTFLHELEGIYHAKISRSQHDAHELTQLINETLEFENSNCSRLLNILRESLLRNGGSHSDIESIHVPEFPLNGLLLSQMQCLNCLHLSKPDFTPFLMLTLHPPQSSVSDLESLLNENESETISGYHCLKCRIREIIEHVRHDIPSHLLKQFQQLNQDRALFINEEVPTELETYIDDFFRNDTENGNMTSTVIRKTHILKPPKIFGIHLSRSTFDGVSVSRNLCRVAFNDRLNLSIKNEYVKELQYARSTDAMFQHISHETNILTLDKEDMENESVQVEDIDKVGLDSEVQYDSSDSGHDSYSTSESTSGSSQGTESIFMGMDSSSRGFIDGKNDSSKTDLSNSLLCEGQLEGLKNHFQHFKFDENNIYKYRLRAIIKHQGSHTQGHYECYKRKPLFVKDSTGNVLKISPEIDESYIQKVELIGTTEPQPKNLLNSASYDERPNAFRNKISSIIGRRPSISQTDPEHANLQEIIHSGLATPAEVLIDRDDYFQSPSVNDLEELLGKIKLNGDQFERTKDKIRMKKIPTLIKHPFWKVGDAEVSEVSKPSVLLETASVYMLYYERTDRKQHKV</sequence>
<dbReference type="Gene3D" id="3.90.70.10">
    <property type="entry name" value="Cysteine proteinases"/>
    <property type="match status" value="1"/>
</dbReference>
<dbReference type="InterPro" id="IPR018200">
    <property type="entry name" value="USP_CS"/>
</dbReference>
<feature type="compositionally biased region" description="Low complexity" evidence="1">
    <location>
        <begin position="412"/>
        <end position="438"/>
    </location>
</feature>
<evidence type="ECO:0000259" key="2">
    <source>
        <dbReference type="PROSITE" id="PS50235"/>
    </source>
</evidence>
<dbReference type="InterPro" id="IPR028889">
    <property type="entry name" value="USP"/>
</dbReference>
<evidence type="ECO:0000313" key="4">
    <source>
        <dbReference type="Proteomes" id="UP000037122"/>
    </source>
</evidence>
<dbReference type="PROSITE" id="PS00973">
    <property type="entry name" value="USP_2"/>
    <property type="match status" value="1"/>
</dbReference>
<comment type="caution">
    <text evidence="3">The sequence shown here is derived from an EMBL/GenBank/DDBJ whole genome shotgun (WGS) entry which is preliminary data.</text>
</comment>
<dbReference type="VEuPathDB" id="FungiDB:CJJ09_002463"/>
<dbReference type="VEuPathDB" id="FungiDB:B9J08_000495"/>
<evidence type="ECO:0000256" key="1">
    <source>
        <dbReference type="SAM" id="MobiDB-lite"/>
    </source>
</evidence>
<gene>
    <name evidence="3" type="ORF">QG37_03369</name>
</gene>
<proteinExistence type="predicted"/>